<dbReference type="EMBL" id="ACDX02000009">
    <property type="protein sequence ID" value="EFC88309.1"/>
    <property type="molecule type" value="Genomic_DNA"/>
</dbReference>
<organism evidence="1 2">
    <name type="scientific">Neisseria mucosa (strain ATCC 25996 / DSM 4631 / NCTC 10774 / M26)</name>
    <dbReference type="NCBI Taxonomy" id="546266"/>
    <lineage>
        <taxon>Bacteria</taxon>
        <taxon>Pseudomonadati</taxon>
        <taxon>Pseudomonadota</taxon>
        <taxon>Betaproteobacteria</taxon>
        <taxon>Neisseriales</taxon>
        <taxon>Neisseriaceae</taxon>
        <taxon>Neisseria</taxon>
    </lineage>
</organism>
<name>D2ZXA6_NEIM2</name>
<proteinExistence type="predicted"/>
<evidence type="ECO:0000313" key="2">
    <source>
        <dbReference type="Proteomes" id="UP000003344"/>
    </source>
</evidence>
<evidence type="ECO:0000313" key="1">
    <source>
        <dbReference type="EMBL" id="EFC88309.1"/>
    </source>
</evidence>
<accession>D2ZXA6</accession>
<dbReference type="AlphaFoldDB" id="D2ZXA6"/>
<gene>
    <name evidence="1" type="ORF">NEIMUCOT_05256</name>
</gene>
<sequence>MHGFCRGIHQDLDKHLDNKHLIDISIGLGLKRWEILTVFHIFLA</sequence>
<reference evidence="1 2" key="1">
    <citation type="submission" date="2009-10" db="EMBL/GenBank/DDBJ databases">
        <authorList>
            <person name="Weinstock G."/>
            <person name="Sodergren E."/>
            <person name="Clifton S."/>
            <person name="Fulton L."/>
            <person name="Fulton B."/>
            <person name="Courtney L."/>
            <person name="Fronick C."/>
            <person name="Harrison M."/>
            <person name="Strong C."/>
            <person name="Farmer C."/>
            <person name="Delahaunty K."/>
            <person name="Markovic C."/>
            <person name="Hall O."/>
            <person name="Minx P."/>
            <person name="Tomlinson C."/>
            <person name="Mitreva M."/>
            <person name="Nelson J."/>
            <person name="Hou S."/>
            <person name="Wollam A."/>
            <person name="Pepin K.H."/>
            <person name="Johnson M."/>
            <person name="Bhonagiri V."/>
            <person name="Nash W.E."/>
            <person name="Warren W."/>
            <person name="Chinwalla A."/>
            <person name="Mardis E.R."/>
            <person name="Wilson R.K."/>
        </authorList>
    </citation>
    <scope>NUCLEOTIDE SEQUENCE [LARGE SCALE GENOMIC DNA]</scope>
    <source>
        <strain evidence="2">ATCC 25996 / DSM 4631 / NCTC 10774 / M26</strain>
    </source>
</reference>
<comment type="caution">
    <text evidence="1">The sequence shown here is derived from an EMBL/GenBank/DDBJ whole genome shotgun (WGS) entry which is preliminary data.</text>
</comment>
<dbReference type="Proteomes" id="UP000003344">
    <property type="component" value="Unassembled WGS sequence"/>
</dbReference>
<protein>
    <submittedName>
        <fullName evidence="1">Uncharacterized protein</fullName>
    </submittedName>
</protein>